<keyword evidence="1" id="KW-0349">Heme</keyword>
<dbReference type="GO" id="GO:0020037">
    <property type="term" value="F:heme binding"/>
    <property type="evidence" value="ECO:0007669"/>
    <property type="project" value="InterPro"/>
</dbReference>
<dbReference type="Pfam" id="PF21342">
    <property type="entry name" value="SoxA-TsdA_cyt-c"/>
    <property type="match status" value="1"/>
</dbReference>
<dbReference type="Gene3D" id="1.10.760.10">
    <property type="entry name" value="Cytochrome c-like domain"/>
    <property type="match status" value="2"/>
</dbReference>
<dbReference type="GO" id="GO:0009055">
    <property type="term" value="F:electron transfer activity"/>
    <property type="evidence" value="ECO:0007669"/>
    <property type="project" value="InterPro"/>
</dbReference>
<evidence type="ECO:0000256" key="3">
    <source>
        <dbReference type="ARBA" id="ARBA00023004"/>
    </source>
</evidence>
<organism evidence="4 5">
    <name type="scientific">Neisseria brasiliensis</name>
    <dbReference type="NCBI Taxonomy" id="2666100"/>
    <lineage>
        <taxon>Bacteria</taxon>
        <taxon>Pseudomonadati</taxon>
        <taxon>Pseudomonadota</taxon>
        <taxon>Betaproteobacteria</taxon>
        <taxon>Neisseriales</taxon>
        <taxon>Neisseriaceae</taxon>
        <taxon>Neisseria</taxon>
    </lineage>
</organism>
<accession>A0A5Q3RW63</accession>
<dbReference type="PROSITE" id="PS51257">
    <property type="entry name" value="PROKAR_LIPOPROTEIN"/>
    <property type="match status" value="1"/>
</dbReference>
<name>A0A5Q3RW63_9NEIS</name>
<dbReference type="InterPro" id="IPR009056">
    <property type="entry name" value="Cyt_c-like_dom"/>
</dbReference>
<evidence type="ECO:0000256" key="2">
    <source>
        <dbReference type="ARBA" id="ARBA00022723"/>
    </source>
</evidence>
<evidence type="ECO:0000313" key="4">
    <source>
        <dbReference type="EMBL" id="MRN37399.1"/>
    </source>
</evidence>
<dbReference type="EMBL" id="WJXO01000001">
    <property type="protein sequence ID" value="MRN37399.1"/>
    <property type="molecule type" value="Genomic_DNA"/>
</dbReference>
<protein>
    <submittedName>
        <fullName evidence="4">C-type cytochrome</fullName>
    </submittedName>
</protein>
<keyword evidence="5" id="KW-1185">Reference proteome</keyword>
<reference evidence="4" key="1">
    <citation type="journal article" name="Emerg. Infect. Dis.">
        <title>Two cases of a newly characterized neisseria species.</title>
        <authorList>
            <person name="Mustapha M."/>
            <person name="Lemos A.P.S."/>
            <person name="Harrison L.H."/>
            <person name="Vantyne D."/>
            <person name="Sacchi C.T."/>
        </authorList>
    </citation>
    <scope>NUCLEOTIDE SEQUENCE</scope>
    <source>
        <strain evidence="4">N.95.16</strain>
    </source>
</reference>
<dbReference type="SUPFAM" id="SSF46626">
    <property type="entry name" value="Cytochrome c"/>
    <property type="match status" value="2"/>
</dbReference>
<dbReference type="PANTHER" id="PTHR35008:SF9">
    <property type="entry name" value="CYTOCHROME C DOMAIN-CONTAINING PROTEIN"/>
    <property type="match status" value="1"/>
</dbReference>
<comment type="caution">
    <text evidence="4">The sequence shown here is derived from an EMBL/GenBank/DDBJ whole genome shotgun (WGS) entry which is preliminary data.</text>
</comment>
<dbReference type="PROSITE" id="PS51007">
    <property type="entry name" value="CYTC"/>
    <property type="match status" value="2"/>
</dbReference>
<keyword evidence="3" id="KW-0408">Iron</keyword>
<dbReference type="Pfam" id="PF00034">
    <property type="entry name" value="Cytochrom_C"/>
    <property type="match status" value="1"/>
</dbReference>
<dbReference type="AlphaFoldDB" id="A0A5Q3RW63"/>
<keyword evidence="2" id="KW-0479">Metal-binding</keyword>
<sequence>MRNLTLFLLISGIGLTACSPNNTSQTEQAKPIEPAASAVATAPEAVKASAPAAPAKTETIKVTLVDVKTIPEGAEGDAIRDGLDIATRTALRVPDHVGNHLNCTSCHLGNGSTPYAAPWNGVPALFPLYRARSGKVDTIEERINGCFMRSMNGKPLADDSTEMRNLIAYMTWLSKDIPPGHSPEGRGFVEIDKNLVPNRVNGKAIFEQKCVVCHGEQGEGMLQPGNSGYIYPAVAGKNSFNDGAGMARTYTAAAFIKGNMPFGQPNSLTDQEAVDVADFMSHMDRPVFAHKHKDWPKGDAPKDVRR</sequence>
<dbReference type="InterPro" id="IPR036909">
    <property type="entry name" value="Cyt_c-like_dom_sf"/>
</dbReference>
<gene>
    <name evidence="4" type="ORF">GJU80_02530</name>
</gene>
<dbReference type="GO" id="GO:0046872">
    <property type="term" value="F:metal ion binding"/>
    <property type="evidence" value="ECO:0007669"/>
    <property type="project" value="UniProtKB-KW"/>
</dbReference>
<evidence type="ECO:0000313" key="5">
    <source>
        <dbReference type="Proteomes" id="UP000486297"/>
    </source>
</evidence>
<evidence type="ECO:0000256" key="1">
    <source>
        <dbReference type="ARBA" id="ARBA00022617"/>
    </source>
</evidence>
<proteinExistence type="predicted"/>
<dbReference type="InterPro" id="IPR051459">
    <property type="entry name" value="Cytochrome_c-type_DH"/>
</dbReference>
<dbReference type="PANTHER" id="PTHR35008">
    <property type="entry name" value="BLL4482 PROTEIN-RELATED"/>
    <property type="match status" value="1"/>
</dbReference>
<dbReference type="RefSeq" id="WP_095502166.1">
    <property type="nucleotide sequence ID" value="NZ_CP046027.1"/>
</dbReference>
<dbReference type="Proteomes" id="UP000486297">
    <property type="component" value="Unassembled WGS sequence"/>
</dbReference>